<reference evidence="2 3" key="1">
    <citation type="submission" date="2019-05" db="EMBL/GenBank/DDBJ databases">
        <title>Another draft genome of Portunus trituberculatus and its Hox gene families provides insights of decapod evolution.</title>
        <authorList>
            <person name="Jeong J.-H."/>
            <person name="Song I."/>
            <person name="Kim S."/>
            <person name="Choi T."/>
            <person name="Kim D."/>
            <person name="Ryu S."/>
            <person name="Kim W."/>
        </authorList>
    </citation>
    <scope>NUCLEOTIDE SEQUENCE [LARGE SCALE GENOMIC DNA]</scope>
    <source>
        <tissue evidence="2">Muscle</tissue>
    </source>
</reference>
<keyword evidence="3" id="KW-1185">Reference proteome</keyword>
<feature type="chain" id="PRO_5023107395" evidence="1">
    <location>
        <begin position="20"/>
        <end position="183"/>
    </location>
</feature>
<protein>
    <submittedName>
        <fullName evidence="2">Uncharacterized protein</fullName>
    </submittedName>
</protein>
<organism evidence="2 3">
    <name type="scientific">Portunus trituberculatus</name>
    <name type="common">Swimming crab</name>
    <name type="synonym">Neptunus trituberculatus</name>
    <dbReference type="NCBI Taxonomy" id="210409"/>
    <lineage>
        <taxon>Eukaryota</taxon>
        <taxon>Metazoa</taxon>
        <taxon>Ecdysozoa</taxon>
        <taxon>Arthropoda</taxon>
        <taxon>Crustacea</taxon>
        <taxon>Multicrustacea</taxon>
        <taxon>Malacostraca</taxon>
        <taxon>Eumalacostraca</taxon>
        <taxon>Eucarida</taxon>
        <taxon>Decapoda</taxon>
        <taxon>Pleocyemata</taxon>
        <taxon>Brachyura</taxon>
        <taxon>Eubrachyura</taxon>
        <taxon>Portunoidea</taxon>
        <taxon>Portunidae</taxon>
        <taxon>Portuninae</taxon>
        <taxon>Portunus</taxon>
    </lineage>
</organism>
<sequence length="183" mass="19998">MSSWCDGVVLWCRIRLVYSISVVKSSCLGNIVVEVEVLVSGGSLKVEVPLMFRLYQLGDLRRYYVDLPWNDYCFHSCLAGGGILQTAGFFCGMSFGFWRPPLLAGEARGRITTRMEKDVPSAIRPVPALGRRGRYVDASCRRPAGWGLGAAGGSPRRAAGTSRSLAGHFLDSNSWKVSIKFGS</sequence>
<evidence type="ECO:0000313" key="3">
    <source>
        <dbReference type="Proteomes" id="UP000324222"/>
    </source>
</evidence>
<comment type="caution">
    <text evidence="2">The sequence shown here is derived from an EMBL/GenBank/DDBJ whole genome shotgun (WGS) entry which is preliminary data.</text>
</comment>
<accession>A0A5B7EPK0</accession>
<feature type="signal peptide" evidence="1">
    <location>
        <begin position="1"/>
        <end position="19"/>
    </location>
</feature>
<gene>
    <name evidence="2" type="ORF">E2C01_028634</name>
</gene>
<keyword evidence="1" id="KW-0732">Signal</keyword>
<dbReference type="Proteomes" id="UP000324222">
    <property type="component" value="Unassembled WGS sequence"/>
</dbReference>
<name>A0A5B7EPK0_PORTR</name>
<evidence type="ECO:0000313" key="2">
    <source>
        <dbReference type="EMBL" id="MPC35216.1"/>
    </source>
</evidence>
<proteinExistence type="predicted"/>
<dbReference type="EMBL" id="VSRR010003225">
    <property type="protein sequence ID" value="MPC35216.1"/>
    <property type="molecule type" value="Genomic_DNA"/>
</dbReference>
<evidence type="ECO:0000256" key="1">
    <source>
        <dbReference type="SAM" id="SignalP"/>
    </source>
</evidence>
<dbReference type="AlphaFoldDB" id="A0A5B7EPK0"/>